<feature type="transmembrane region" description="Helical" evidence="7">
    <location>
        <begin position="162"/>
        <end position="184"/>
    </location>
</feature>
<evidence type="ECO:0000259" key="8">
    <source>
        <dbReference type="PROSITE" id="PS50850"/>
    </source>
</evidence>
<dbReference type="FunFam" id="1.20.1250.20:FF:000003">
    <property type="entry name" value="Solute carrier family 17 member 3"/>
    <property type="match status" value="1"/>
</dbReference>
<dbReference type="PROSITE" id="PS50850">
    <property type="entry name" value="MFS"/>
    <property type="match status" value="1"/>
</dbReference>
<dbReference type="AlphaFoldDB" id="A0A8D7ZU14"/>
<dbReference type="SUPFAM" id="SSF103473">
    <property type="entry name" value="MFS general substrate transporter"/>
    <property type="match status" value="1"/>
</dbReference>
<keyword evidence="4" id="KW-0769">Symport</keyword>
<dbReference type="PANTHER" id="PTHR11662:SF455">
    <property type="entry name" value="GH23975P"/>
    <property type="match status" value="1"/>
</dbReference>
<dbReference type="Pfam" id="PF07690">
    <property type="entry name" value="MFS_1"/>
    <property type="match status" value="1"/>
</dbReference>
<feature type="domain" description="Major facilitator superfamily (MFS) profile" evidence="8">
    <location>
        <begin position="1"/>
        <end position="311"/>
    </location>
</feature>
<dbReference type="GO" id="GO:0006820">
    <property type="term" value="P:monoatomic anion transport"/>
    <property type="evidence" value="ECO:0007669"/>
    <property type="project" value="TreeGrafter"/>
</dbReference>
<sequence length="329" mass="36440">MLEGVTFPCGHAIWSCWAPPSERSRMSTIAFTGAFAGTVATMPLSGVIADRWGWEWVFYFFGVVACGWYIAWIAIVRRSPEYDDRISHGERKFILQTLDTTEANTDKVQHPWREMFTSKAVISMSIASFTEDWGYYTLLTGLPTFLKTVLNFDLKQSGLLSALPYLAMGILLSSSGYVADWLQIRNYLTTSQVRKYFTCGGFLVQLICMLVGALALSPLPTITCVTIAVGFGGVAWTGYLVNPLDLSPKSAGVLMGISNGFATIAGVVSPIVSGYITTNNGEDEWRLVFYIAAGIYVVGTVIYWVWSSGELQPWSIEVRERKNKAEERS</sequence>
<dbReference type="FunFam" id="1.20.1250.20:FF:001045">
    <property type="entry name" value="Solute carrier family 17 (sodium phosphate), member 3"/>
    <property type="match status" value="1"/>
</dbReference>
<organism evidence="9">
    <name type="scientific">Culex pipiens</name>
    <name type="common">House mosquito</name>
    <dbReference type="NCBI Taxonomy" id="7175"/>
    <lineage>
        <taxon>Eukaryota</taxon>
        <taxon>Metazoa</taxon>
        <taxon>Ecdysozoa</taxon>
        <taxon>Arthropoda</taxon>
        <taxon>Hexapoda</taxon>
        <taxon>Insecta</taxon>
        <taxon>Pterygota</taxon>
        <taxon>Neoptera</taxon>
        <taxon>Endopterygota</taxon>
        <taxon>Diptera</taxon>
        <taxon>Nematocera</taxon>
        <taxon>Culicoidea</taxon>
        <taxon>Culicidae</taxon>
        <taxon>Culicinae</taxon>
        <taxon>Culicini</taxon>
        <taxon>Culex</taxon>
        <taxon>Culex</taxon>
    </lineage>
</organism>
<keyword evidence="5 7" id="KW-1133">Transmembrane helix</keyword>
<evidence type="ECO:0000256" key="4">
    <source>
        <dbReference type="ARBA" id="ARBA00022847"/>
    </source>
</evidence>
<keyword evidence="6 7" id="KW-0472">Membrane</keyword>
<evidence type="ECO:0000256" key="7">
    <source>
        <dbReference type="SAM" id="Phobius"/>
    </source>
</evidence>
<feature type="transmembrane region" description="Helical" evidence="7">
    <location>
        <begin position="253"/>
        <end position="276"/>
    </location>
</feature>
<feature type="transmembrane region" description="Helical" evidence="7">
    <location>
        <begin position="56"/>
        <end position="76"/>
    </location>
</feature>
<dbReference type="PANTHER" id="PTHR11662">
    <property type="entry name" value="SOLUTE CARRIER FAMILY 17"/>
    <property type="match status" value="1"/>
</dbReference>
<keyword evidence="2" id="KW-0813">Transport</keyword>
<feature type="transmembrane region" description="Helical" evidence="7">
    <location>
        <begin position="29"/>
        <end position="50"/>
    </location>
</feature>
<dbReference type="EMBL" id="HBUE01002951">
    <property type="protein sequence ID" value="CAG6444466.1"/>
    <property type="molecule type" value="Transcribed_RNA"/>
</dbReference>
<protein>
    <submittedName>
        <fullName evidence="9">Vesicular glutamate transporter 1</fullName>
    </submittedName>
</protein>
<feature type="transmembrane region" description="Helical" evidence="7">
    <location>
        <begin position="288"/>
        <end position="306"/>
    </location>
</feature>
<dbReference type="InterPro" id="IPR011701">
    <property type="entry name" value="MFS"/>
</dbReference>
<dbReference type="InterPro" id="IPR036259">
    <property type="entry name" value="MFS_trans_sf"/>
</dbReference>
<comment type="subcellular location">
    <subcellularLocation>
        <location evidence="1">Membrane</location>
        <topology evidence="1">Multi-pass membrane protein</topology>
    </subcellularLocation>
</comment>
<dbReference type="EMBL" id="HBUE01002952">
    <property type="protein sequence ID" value="CAG6444468.1"/>
    <property type="molecule type" value="Transcribed_RNA"/>
</dbReference>
<evidence type="ECO:0000256" key="2">
    <source>
        <dbReference type="ARBA" id="ARBA00022448"/>
    </source>
</evidence>
<feature type="transmembrane region" description="Helical" evidence="7">
    <location>
        <begin position="222"/>
        <end position="241"/>
    </location>
</feature>
<dbReference type="Gene3D" id="1.20.1250.20">
    <property type="entry name" value="MFS general substrate transporter like domains"/>
    <property type="match status" value="2"/>
</dbReference>
<name>A0A8D7ZU14_CULPI</name>
<evidence type="ECO:0000256" key="6">
    <source>
        <dbReference type="ARBA" id="ARBA00023136"/>
    </source>
</evidence>
<dbReference type="GO" id="GO:0016020">
    <property type="term" value="C:membrane"/>
    <property type="evidence" value="ECO:0007669"/>
    <property type="project" value="UniProtKB-SubCell"/>
</dbReference>
<keyword evidence="3 7" id="KW-0812">Transmembrane</keyword>
<accession>A0A8D7ZU14</accession>
<evidence type="ECO:0000313" key="9">
    <source>
        <dbReference type="EMBL" id="CAG6444466.1"/>
    </source>
</evidence>
<evidence type="ECO:0000256" key="5">
    <source>
        <dbReference type="ARBA" id="ARBA00022989"/>
    </source>
</evidence>
<reference evidence="9" key="1">
    <citation type="submission" date="2021-05" db="EMBL/GenBank/DDBJ databases">
        <authorList>
            <person name="Alioto T."/>
            <person name="Alioto T."/>
            <person name="Gomez Garrido J."/>
        </authorList>
    </citation>
    <scope>NUCLEOTIDE SEQUENCE</scope>
</reference>
<evidence type="ECO:0000256" key="3">
    <source>
        <dbReference type="ARBA" id="ARBA00022692"/>
    </source>
</evidence>
<evidence type="ECO:0000256" key="1">
    <source>
        <dbReference type="ARBA" id="ARBA00004141"/>
    </source>
</evidence>
<dbReference type="GO" id="GO:0015293">
    <property type="term" value="F:symporter activity"/>
    <property type="evidence" value="ECO:0007669"/>
    <property type="project" value="UniProtKB-KW"/>
</dbReference>
<dbReference type="InterPro" id="IPR050382">
    <property type="entry name" value="MFS_Na/Anion_cotransporter"/>
</dbReference>
<dbReference type="InterPro" id="IPR020846">
    <property type="entry name" value="MFS_dom"/>
</dbReference>
<proteinExistence type="predicted"/>